<dbReference type="Proteomes" id="UP001601444">
    <property type="component" value="Unassembled WGS sequence"/>
</dbReference>
<protein>
    <recommendedName>
        <fullName evidence="3">CopG family transcriptional regulator</fullName>
    </recommendedName>
</protein>
<accession>A0ABW6PXQ3</accession>
<organism evidence="1 2">
    <name type="scientific">Nocardia thailandica</name>
    <dbReference type="NCBI Taxonomy" id="257275"/>
    <lineage>
        <taxon>Bacteria</taxon>
        <taxon>Bacillati</taxon>
        <taxon>Actinomycetota</taxon>
        <taxon>Actinomycetes</taxon>
        <taxon>Mycobacteriales</taxon>
        <taxon>Nocardiaceae</taxon>
        <taxon>Nocardia</taxon>
    </lineage>
</organism>
<name>A0ABW6PXQ3_9NOCA</name>
<gene>
    <name evidence="1" type="ORF">ACFYTF_30750</name>
</gene>
<reference evidence="1 2" key="1">
    <citation type="submission" date="2024-10" db="EMBL/GenBank/DDBJ databases">
        <title>The Natural Products Discovery Center: Release of the First 8490 Sequenced Strains for Exploring Actinobacteria Biosynthetic Diversity.</title>
        <authorList>
            <person name="Kalkreuter E."/>
            <person name="Kautsar S.A."/>
            <person name="Yang D."/>
            <person name="Bader C.D."/>
            <person name="Teijaro C.N."/>
            <person name="Fluegel L."/>
            <person name="Davis C.M."/>
            <person name="Simpson J.R."/>
            <person name="Lauterbach L."/>
            <person name="Steele A.D."/>
            <person name="Gui C."/>
            <person name="Meng S."/>
            <person name="Li G."/>
            <person name="Viehrig K."/>
            <person name="Ye F."/>
            <person name="Su P."/>
            <person name="Kiefer A.F."/>
            <person name="Nichols A."/>
            <person name="Cepeda A.J."/>
            <person name="Yan W."/>
            <person name="Fan B."/>
            <person name="Jiang Y."/>
            <person name="Adhikari A."/>
            <person name="Zheng C.-J."/>
            <person name="Schuster L."/>
            <person name="Cowan T.M."/>
            <person name="Smanski M.J."/>
            <person name="Chevrette M.G."/>
            <person name="De Carvalho L.P.S."/>
            <person name="Shen B."/>
        </authorList>
    </citation>
    <scope>NUCLEOTIDE SEQUENCE [LARGE SCALE GENOMIC DNA]</scope>
    <source>
        <strain evidence="1 2">NPDC004045</strain>
    </source>
</reference>
<evidence type="ECO:0000313" key="2">
    <source>
        <dbReference type="Proteomes" id="UP001601444"/>
    </source>
</evidence>
<comment type="caution">
    <text evidence="1">The sequence shown here is derived from an EMBL/GenBank/DDBJ whole genome shotgun (WGS) entry which is preliminary data.</text>
</comment>
<proteinExistence type="predicted"/>
<evidence type="ECO:0000313" key="1">
    <source>
        <dbReference type="EMBL" id="MFF0547220.1"/>
    </source>
</evidence>
<keyword evidence="2" id="KW-1185">Reference proteome</keyword>
<evidence type="ECO:0008006" key="3">
    <source>
        <dbReference type="Google" id="ProtNLM"/>
    </source>
</evidence>
<dbReference type="RefSeq" id="WP_387703316.1">
    <property type="nucleotide sequence ID" value="NZ_JBIAMX010000035.1"/>
</dbReference>
<sequence length="58" mass="6394">MSSSEVRGKPFLVEIDRPLLAAAKAEASARGWTYRKFFEEALRAALPPTTADDLRQAS</sequence>
<dbReference type="EMBL" id="JBIAMX010000035">
    <property type="protein sequence ID" value="MFF0547220.1"/>
    <property type="molecule type" value="Genomic_DNA"/>
</dbReference>